<evidence type="ECO:0000313" key="2">
    <source>
        <dbReference type="Proteomes" id="UP001595947"/>
    </source>
</evidence>
<name>A0ABV9YH99_9PSEU</name>
<reference evidence="2" key="1">
    <citation type="journal article" date="2019" name="Int. J. Syst. Evol. Microbiol.">
        <title>The Global Catalogue of Microorganisms (GCM) 10K type strain sequencing project: providing services to taxonomists for standard genome sequencing and annotation.</title>
        <authorList>
            <consortium name="The Broad Institute Genomics Platform"/>
            <consortium name="The Broad Institute Genome Sequencing Center for Infectious Disease"/>
            <person name="Wu L."/>
            <person name="Ma J."/>
        </authorList>
    </citation>
    <scope>NUCLEOTIDE SEQUENCE [LARGE SCALE GENOMIC DNA]</scope>
    <source>
        <strain evidence="2">CGMCC 4.7093</strain>
    </source>
</reference>
<accession>A0ABV9YH99</accession>
<dbReference type="EMBL" id="JBHSIV010000006">
    <property type="protein sequence ID" value="MFC5062198.1"/>
    <property type="molecule type" value="Genomic_DNA"/>
</dbReference>
<gene>
    <name evidence="1" type="ORF">ACFPBZ_08275</name>
</gene>
<comment type="caution">
    <text evidence="1">The sequence shown here is derived from an EMBL/GenBank/DDBJ whole genome shotgun (WGS) entry which is preliminary data.</text>
</comment>
<organism evidence="1 2">
    <name type="scientific">Actinomycetospora atypica</name>
    <dbReference type="NCBI Taxonomy" id="1290095"/>
    <lineage>
        <taxon>Bacteria</taxon>
        <taxon>Bacillati</taxon>
        <taxon>Actinomycetota</taxon>
        <taxon>Actinomycetes</taxon>
        <taxon>Pseudonocardiales</taxon>
        <taxon>Pseudonocardiaceae</taxon>
        <taxon>Actinomycetospora</taxon>
    </lineage>
</organism>
<protein>
    <submittedName>
        <fullName evidence="1">Uncharacterized protein</fullName>
    </submittedName>
</protein>
<dbReference type="Proteomes" id="UP001595947">
    <property type="component" value="Unassembled WGS sequence"/>
</dbReference>
<keyword evidence="2" id="KW-1185">Reference proteome</keyword>
<proteinExistence type="predicted"/>
<sequence length="86" mass="9917">MDIDGLEVLEENEEYGYSWRWDDPRGLQAEILWDRQVGRLTLGTRMPPGGWTHNPLEVSVWGGARTIYEAREVVEKYISKAAAKPR</sequence>
<dbReference type="RefSeq" id="WP_378035538.1">
    <property type="nucleotide sequence ID" value="NZ_JBHSIV010000006.1"/>
</dbReference>
<evidence type="ECO:0000313" key="1">
    <source>
        <dbReference type="EMBL" id="MFC5062198.1"/>
    </source>
</evidence>